<evidence type="ECO:0000313" key="2">
    <source>
        <dbReference type="Proteomes" id="UP001367508"/>
    </source>
</evidence>
<keyword evidence="2" id="KW-1185">Reference proteome</keyword>
<gene>
    <name evidence="1" type="ORF">VNO77_07767</name>
</gene>
<comment type="caution">
    <text evidence="1">The sequence shown here is derived from an EMBL/GenBank/DDBJ whole genome shotgun (WGS) entry which is preliminary data.</text>
</comment>
<reference evidence="1 2" key="1">
    <citation type="submission" date="2024-01" db="EMBL/GenBank/DDBJ databases">
        <title>The genomes of 5 underutilized Papilionoideae crops provide insights into root nodulation and disease resistanc.</title>
        <authorList>
            <person name="Jiang F."/>
        </authorList>
    </citation>
    <scope>NUCLEOTIDE SEQUENCE [LARGE SCALE GENOMIC DNA]</scope>
    <source>
        <strain evidence="1">LVBAO_FW01</strain>
        <tissue evidence="1">Leaves</tissue>
    </source>
</reference>
<dbReference type="AlphaFoldDB" id="A0AAN9QTJ4"/>
<sequence>MDRFRAKTHESDGFFSLLVCLSLQNRAFKNQGVCLSYHSLQCLIKSFGCSTFCLKVIIQVYGGLPPITCDTARYSKNGLCGLGMAFPRHSLKPELA</sequence>
<evidence type="ECO:0000313" key="1">
    <source>
        <dbReference type="EMBL" id="KAK7349910.1"/>
    </source>
</evidence>
<dbReference type="Proteomes" id="UP001367508">
    <property type="component" value="Unassembled WGS sequence"/>
</dbReference>
<organism evidence="1 2">
    <name type="scientific">Canavalia gladiata</name>
    <name type="common">Sword bean</name>
    <name type="synonym">Dolichos gladiatus</name>
    <dbReference type="NCBI Taxonomy" id="3824"/>
    <lineage>
        <taxon>Eukaryota</taxon>
        <taxon>Viridiplantae</taxon>
        <taxon>Streptophyta</taxon>
        <taxon>Embryophyta</taxon>
        <taxon>Tracheophyta</taxon>
        <taxon>Spermatophyta</taxon>
        <taxon>Magnoliopsida</taxon>
        <taxon>eudicotyledons</taxon>
        <taxon>Gunneridae</taxon>
        <taxon>Pentapetalae</taxon>
        <taxon>rosids</taxon>
        <taxon>fabids</taxon>
        <taxon>Fabales</taxon>
        <taxon>Fabaceae</taxon>
        <taxon>Papilionoideae</taxon>
        <taxon>50 kb inversion clade</taxon>
        <taxon>NPAAA clade</taxon>
        <taxon>indigoferoid/millettioid clade</taxon>
        <taxon>Phaseoleae</taxon>
        <taxon>Canavalia</taxon>
    </lineage>
</organism>
<accession>A0AAN9QTJ4</accession>
<dbReference type="EMBL" id="JAYMYQ010000002">
    <property type="protein sequence ID" value="KAK7349910.1"/>
    <property type="molecule type" value="Genomic_DNA"/>
</dbReference>
<proteinExistence type="predicted"/>
<protein>
    <submittedName>
        <fullName evidence="1">Uncharacterized protein</fullName>
    </submittedName>
</protein>
<name>A0AAN9QTJ4_CANGL</name>